<dbReference type="EMBL" id="BARU01011434">
    <property type="protein sequence ID" value="GAH44862.1"/>
    <property type="molecule type" value="Genomic_DNA"/>
</dbReference>
<gene>
    <name evidence="2" type="ORF">S03H2_21471</name>
</gene>
<keyword evidence="1" id="KW-1133">Transmembrane helix</keyword>
<name>X1FIS3_9ZZZZ</name>
<protein>
    <submittedName>
        <fullName evidence="2">Uncharacterized protein</fullName>
    </submittedName>
</protein>
<organism evidence="2">
    <name type="scientific">marine sediment metagenome</name>
    <dbReference type="NCBI Taxonomy" id="412755"/>
    <lineage>
        <taxon>unclassified sequences</taxon>
        <taxon>metagenomes</taxon>
        <taxon>ecological metagenomes</taxon>
    </lineage>
</organism>
<comment type="caution">
    <text evidence="2">The sequence shown here is derived from an EMBL/GenBank/DDBJ whole genome shotgun (WGS) entry which is preliminary data.</text>
</comment>
<evidence type="ECO:0000256" key="1">
    <source>
        <dbReference type="SAM" id="Phobius"/>
    </source>
</evidence>
<keyword evidence="1" id="KW-0812">Transmembrane</keyword>
<dbReference type="AlphaFoldDB" id="X1FIS3"/>
<accession>X1FIS3</accession>
<keyword evidence="1" id="KW-0472">Membrane</keyword>
<sequence>PLIFSGVLALVYPYGKTLAYQIAILSLLVFFLIGFVIILFIKNNHAKYLKGERFPYKE</sequence>
<feature type="transmembrane region" description="Helical" evidence="1">
    <location>
        <begin position="20"/>
        <end position="41"/>
    </location>
</feature>
<feature type="non-terminal residue" evidence="2">
    <location>
        <position position="1"/>
    </location>
</feature>
<reference evidence="2" key="1">
    <citation type="journal article" date="2014" name="Front. Microbiol.">
        <title>High frequency of phylogenetically diverse reductive dehalogenase-homologous genes in deep subseafloor sedimentary metagenomes.</title>
        <authorList>
            <person name="Kawai M."/>
            <person name="Futagami T."/>
            <person name="Toyoda A."/>
            <person name="Takaki Y."/>
            <person name="Nishi S."/>
            <person name="Hori S."/>
            <person name="Arai W."/>
            <person name="Tsubouchi T."/>
            <person name="Morono Y."/>
            <person name="Uchiyama I."/>
            <person name="Ito T."/>
            <person name="Fujiyama A."/>
            <person name="Inagaki F."/>
            <person name="Takami H."/>
        </authorList>
    </citation>
    <scope>NUCLEOTIDE SEQUENCE</scope>
    <source>
        <strain evidence="2">Expedition CK06-06</strain>
    </source>
</reference>
<evidence type="ECO:0000313" key="2">
    <source>
        <dbReference type="EMBL" id="GAH44862.1"/>
    </source>
</evidence>
<proteinExistence type="predicted"/>